<dbReference type="PANTHER" id="PTHR43800:SF1">
    <property type="entry name" value="PEPTIDYL-LYSINE N-ACETYLTRANSFERASE YJAB"/>
    <property type="match status" value="1"/>
</dbReference>
<protein>
    <submittedName>
        <fullName evidence="4">Mycothiol acetyltransferase</fullName>
        <ecNumber evidence="4">2.3.1.189</ecNumber>
    </submittedName>
</protein>
<proteinExistence type="predicted"/>
<name>A0A5C5XGJ1_9PLAN</name>
<dbReference type="EMBL" id="SJPG01000001">
    <property type="protein sequence ID" value="TWT62197.1"/>
    <property type="molecule type" value="Genomic_DNA"/>
</dbReference>
<dbReference type="Pfam" id="PF00583">
    <property type="entry name" value="Acetyltransf_1"/>
    <property type="match status" value="1"/>
</dbReference>
<keyword evidence="2 4" id="KW-0012">Acyltransferase</keyword>
<evidence type="ECO:0000313" key="4">
    <source>
        <dbReference type="EMBL" id="TWT62197.1"/>
    </source>
</evidence>
<evidence type="ECO:0000259" key="3">
    <source>
        <dbReference type="PROSITE" id="PS51186"/>
    </source>
</evidence>
<reference evidence="4 5" key="1">
    <citation type="submission" date="2019-02" db="EMBL/GenBank/DDBJ databases">
        <title>Deep-cultivation of Planctomycetes and their phenomic and genomic characterization uncovers novel biology.</title>
        <authorList>
            <person name="Wiegand S."/>
            <person name="Jogler M."/>
            <person name="Boedeker C."/>
            <person name="Pinto D."/>
            <person name="Vollmers J."/>
            <person name="Rivas-Marin E."/>
            <person name="Kohn T."/>
            <person name="Peeters S.H."/>
            <person name="Heuer A."/>
            <person name="Rast P."/>
            <person name="Oberbeckmann S."/>
            <person name="Bunk B."/>
            <person name="Jeske O."/>
            <person name="Meyerdierks A."/>
            <person name="Storesund J.E."/>
            <person name="Kallscheuer N."/>
            <person name="Luecker S."/>
            <person name="Lage O.M."/>
            <person name="Pohl T."/>
            <person name="Merkel B.J."/>
            <person name="Hornburger P."/>
            <person name="Mueller R.-W."/>
            <person name="Bruemmer F."/>
            <person name="Labrenz M."/>
            <person name="Spormann A.M."/>
            <person name="Op Den Camp H."/>
            <person name="Overmann J."/>
            <person name="Amann R."/>
            <person name="Jetten M.S.M."/>
            <person name="Mascher T."/>
            <person name="Medema M.H."/>
            <person name="Devos D.P."/>
            <person name="Kaster A.-K."/>
            <person name="Ovreas L."/>
            <person name="Rohde M."/>
            <person name="Galperin M.Y."/>
            <person name="Jogler C."/>
        </authorList>
    </citation>
    <scope>NUCLEOTIDE SEQUENCE [LARGE SCALE GENOMIC DNA]</scope>
    <source>
        <strain evidence="4 5">Pan54</strain>
    </source>
</reference>
<dbReference type="AlphaFoldDB" id="A0A5C5XGJ1"/>
<dbReference type="InterPro" id="IPR000182">
    <property type="entry name" value="GNAT_dom"/>
</dbReference>
<comment type="caution">
    <text evidence="4">The sequence shown here is derived from an EMBL/GenBank/DDBJ whole genome shotgun (WGS) entry which is preliminary data.</text>
</comment>
<dbReference type="InterPro" id="IPR016181">
    <property type="entry name" value="Acyl_CoA_acyltransferase"/>
</dbReference>
<evidence type="ECO:0000256" key="1">
    <source>
        <dbReference type="ARBA" id="ARBA00022679"/>
    </source>
</evidence>
<dbReference type="Gene3D" id="3.40.630.30">
    <property type="match status" value="1"/>
</dbReference>
<dbReference type="PROSITE" id="PS51186">
    <property type="entry name" value="GNAT"/>
    <property type="match status" value="1"/>
</dbReference>
<dbReference type="Proteomes" id="UP000316095">
    <property type="component" value="Unassembled WGS sequence"/>
</dbReference>
<dbReference type="RefSeq" id="WP_146504083.1">
    <property type="nucleotide sequence ID" value="NZ_SJPG01000001.1"/>
</dbReference>
<accession>A0A5C5XGJ1</accession>
<dbReference type="PANTHER" id="PTHR43800">
    <property type="entry name" value="PEPTIDYL-LYSINE N-ACETYLTRANSFERASE YJAB"/>
    <property type="match status" value="1"/>
</dbReference>
<sequence>MNDQTFSSSGEIRPARTITEQRDALELLVRDSGSFQLDHDVSLILNQAETGEFDLTNLLVASQTTDEQNSSPIILGAILLIVQPDGTGLVWPPSVCVKNVIAEKRNEIRDCLLNYATKVAHSCDCTHMQCSVSADQEVNLEVFQKSKFQELGNLLFLARKAAMKSGLPRSAMRKNLKLIPYQKIIDEYQLAKLIDRTYENSQDFPELQGQRTGEQAIRSHQTQGKYHPEWWLVIEHEGEGVGILFFAEHTEFEQVELIYIGITEKYRKQGFAKTALAQALQKFERDEKSVFLGVDARNHPAVRLYASLGFVQISEQRILFRPLKKHGD</sequence>
<keyword evidence="1 4" id="KW-0808">Transferase</keyword>
<evidence type="ECO:0000256" key="2">
    <source>
        <dbReference type="ARBA" id="ARBA00023315"/>
    </source>
</evidence>
<feature type="domain" description="N-acetyltransferase" evidence="3">
    <location>
        <begin position="191"/>
        <end position="324"/>
    </location>
</feature>
<evidence type="ECO:0000313" key="5">
    <source>
        <dbReference type="Proteomes" id="UP000316095"/>
    </source>
</evidence>
<dbReference type="OrthoDB" id="214696at2"/>
<dbReference type="EC" id="2.3.1.189" evidence="4"/>
<keyword evidence="5" id="KW-1185">Reference proteome</keyword>
<organism evidence="4 5">
    <name type="scientific">Rubinisphaera italica</name>
    <dbReference type="NCBI Taxonomy" id="2527969"/>
    <lineage>
        <taxon>Bacteria</taxon>
        <taxon>Pseudomonadati</taxon>
        <taxon>Planctomycetota</taxon>
        <taxon>Planctomycetia</taxon>
        <taxon>Planctomycetales</taxon>
        <taxon>Planctomycetaceae</taxon>
        <taxon>Rubinisphaera</taxon>
    </lineage>
</organism>
<dbReference type="SUPFAM" id="SSF55729">
    <property type="entry name" value="Acyl-CoA N-acyltransferases (Nat)"/>
    <property type="match status" value="1"/>
</dbReference>
<gene>
    <name evidence="4" type="primary">mshD_1</name>
    <name evidence="4" type="ORF">Pan54_29380</name>
</gene>
<dbReference type="GO" id="GO:0035447">
    <property type="term" value="F:mycothiol synthase activity"/>
    <property type="evidence" value="ECO:0007669"/>
    <property type="project" value="UniProtKB-EC"/>
</dbReference>
<dbReference type="CDD" id="cd04301">
    <property type="entry name" value="NAT_SF"/>
    <property type="match status" value="1"/>
</dbReference>